<dbReference type="Proteomes" id="UP000500791">
    <property type="component" value="Chromosome"/>
</dbReference>
<reference evidence="1 2" key="1">
    <citation type="submission" date="2020-03" db="EMBL/GenBank/DDBJ databases">
        <title>Complete genome sequence of Monaibacterium sp. ALG8 with diverse plasmids.</title>
        <authorList>
            <person name="Sun C."/>
        </authorList>
    </citation>
    <scope>NUCLEOTIDE SEQUENCE [LARGE SCALE GENOMIC DNA]</scope>
    <source>
        <strain evidence="1 2">ALG8</strain>
    </source>
</reference>
<evidence type="ECO:0000313" key="2">
    <source>
        <dbReference type="Proteomes" id="UP000500791"/>
    </source>
</evidence>
<dbReference type="InterPro" id="IPR025534">
    <property type="entry name" value="DUF4420"/>
</dbReference>
<proteinExistence type="predicted"/>
<sequence length="313" mass="34342">MNDLDRPTSATFSIAVALRSPMAYFAVDSAGRPALLVETSSPATREVVRRGLRLQHRASCNVEIDGTTREITASLVACESDDPNLQSAFVSISEIVLSRLTAANESQVVSILEELVELLERPGEPSREGAIGLFAELLVLYLSENAMQAVRSWRVTPSDRHDMVCGDGYIEVKASGTRDRRHLFSLEQFIVDSGKNAFVASTHVLEAAGGTSVRSLAARVKERVAHDANLVMKVERALITIMGLPNGSEATFDEAYATTKLRWYDMKDLPAIRTVPSHIDQVRFRVDLAPLPSLTVAEVMQREHSLLPCLPVE</sequence>
<accession>A0A6G7VIE9</accession>
<dbReference type="Pfam" id="PF14390">
    <property type="entry name" value="DUF4420"/>
    <property type="match status" value="1"/>
</dbReference>
<organism evidence="1 2">
    <name type="scientific">Pontivivens nitratireducens</name>
    <dbReference type="NCBI Taxonomy" id="2758038"/>
    <lineage>
        <taxon>Bacteria</taxon>
        <taxon>Pseudomonadati</taxon>
        <taxon>Pseudomonadota</taxon>
        <taxon>Alphaproteobacteria</taxon>
        <taxon>Rhodobacterales</taxon>
        <taxon>Paracoccaceae</taxon>
        <taxon>Pontivivens</taxon>
    </lineage>
</organism>
<keyword evidence="2" id="KW-1185">Reference proteome</keyword>
<evidence type="ECO:0000313" key="1">
    <source>
        <dbReference type="EMBL" id="QIK39567.1"/>
    </source>
</evidence>
<gene>
    <name evidence="1" type="ORF">G8E03_01580</name>
</gene>
<protein>
    <submittedName>
        <fullName evidence="1">PD-(D/E)XK motif protein</fullName>
    </submittedName>
</protein>
<dbReference type="KEGG" id="mon:G8E03_01580"/>
<dbReference type="EMBL" id="CP049811">
    <property type="protein sequence ID" value="QIK39567.1"/>
    <property type="molecule type" value="Genomic_DNA"/>
</dbReference>
<dbReference type="AlphaFoldDB" id="A0A6G7VIE9"/>
<name>A0A6G7VIE9_9RHOB</name>